<dbReference type="AlphaFoldDB" id="B9SPW2"/>
<dbReference type="InParanoid" id="B9SPW2"/>
<sequence>MRVSTQLEKRHGIHPCTSLVQGVLDQKEGIDERKVSCKMPRASCLIDEYEIYDRDDDKEAIMKLLLTDDPNGKDAGIIPIVGYGGVSKTTIAQLQ</sequence>
<dbReference type="Proteomes" id="UP000008311">
    <property type="component" value="Unassembled WGS sequence"/>
</dbReference>
<accession>B9SPW2</accession>
<dbReference type="InterPro" id="IPR027417">
    <property type="entry name" value="P-loop_NTPase"/>
</dbReference>
<dbReference type="Gene3D" id="3.40.50.300">
    <property type="entry name" value="P-loop containing nucleotide triphosphate hydrolases"/>
    <property type="match status" value="1"/>
</dbReference>
<dbReference type="eggNOG" id="KOG4658">
    <property type="taxonomic scope" value="Eukaryota"/>
</dbReference>
<gene>
    <name evidence="1" type="ORF">RCOM_1101260</name>
</gene>
<organism evidence="1 2">
    <name type="scientific">Ricinus communis</name>
    <name type="common">Castor bean</name>
    <dbReference type="NCBI Taxonomy" id="3988"/>
    <lineage>
        <taxon>Eukaryota</taxon>
        <taxon>Viridiplantae</taxon>
        <taxon>Streptophyta</taxon>
        <taxon>Embryophyta</taxon>
        <taxon>Tracheophyta</taxon>
        <taxon>Spermatophyta</taxon>
        <taxon>Magnoliopsida</taxon>
        <taxon>eudicotyledons</taxon>
        <taxon>Gunneridae</taxon>
        <taxon>Pentapetalae</taxon>
        <taxon>rosids</taxon>
        <taxon>fabids</taxon>
        <taxon>Malpighiales</taxon>
        <taxon>Euphorbiaceae</taxon>
        <taxon>Acalyphoideae</taxon>
        <taxon>Acalypheae</taxon>
        <taxon>Ricinus</taxon>
    </lineage>
</organism>
<name>B9SPW2_RICCO</name>
<evidence type="ECO:0000313" key="2">
    <source>
        <dbReference type="Proteomes" id="UP000008311"/>
    </source>
</evidence>
<dbReference type="EMBL" id="EQ974074">
    <property type="protein sequence ID" value="EEF34349.1"/>
    <property type="molecule type" value="Genomic_DNA"/>
</dbReference>
<proteinExistence type="predicted"/>
<protein>
    <recommendedName>
        <fullName evidence="3">NB-ARC domain-containing protein</fullName>
    </recommendedName>
</protein>
<evidence type="ECO:0008006" key="3">
    <source>
        <dbReference type="Google" id="ProtNLM"/>
    </source>
</evidence>
<keyword evidence="2" id="KW-1185">Reference proteome</keyword>
<dbReference type="SUPFAM" id="SSF52540">
    <property type="entry name" value="P-loop containing nucleoside triphosphate hydrolases"/>
    <property type="match status" value="1"/>
</dbReference>
<evidence type="ECO:0000313" key="1">
    <source>
        <dbReference type="EMBL" id="EEF34349.1"/>
    </source>
</evidence>
<reference evidence="2" key="1">
    <citation type="journal article" date="2010" name="Nat. Biotechnol.">
        <title>Draft genome sequence of the oilseed species Ricinus communis.</title>
        <authorList>
            <person name="Chan A.P."/>
            <person name="Crabtree J."/>
            <person name="Zhao Q."/>
            <person name="Lorenzi H."/>
            <person name="Orvis J."/>
            <person name="Puiu D."/>
            <person name="Melake-Berhan A."/>
            <person name="Jones K.M."/>
            <person name="Redman J."/>
            <person name="Chen G."/>
            <person name="Cahoon E.B."/>
            <person name="Gedil M."/>
            <person name="Stanke M."/>
            <person name="Haas B.J."/>
            <person name="Wortman J.R."/>
            <person name="Fraser-Liggett C.M."/>
            <person name="Ravel J."/>
            <person name="Rabinowicz P.D."/>
        </authorList>
    </citation>
    <scope>NUCLEOTIDE SEQUENCE [LARGE SCALE GENOMIC DNA]</scope>
    <source>
        <strain evidence="2">cv. Hale</strain>
    </source>
</reference>